<reference evidence="2" key="1">
    <citation type="submission" date="2015-01" db="EMBL/GenBank/DDBJ databases">
        <authorList>
            <person name="Aksoy S."/>
            <person name="Warren W."/>
            <person name="Wilson R.K."/>
        </authorList>
    </citation>
    <scope>NUCLEOTIDE SEQUENCE [LARGE SCALE GENOMIC DNA]</scope>
    <source>
        <strain evidence="2">IAEA</strain>
    </source>
</reference>
<dbReference type="AlphaFoldDB" id="A0A1B0BRK2"/>
<dbReference type="Proteomes" id="UP000092460">
    <property type="component" value="Unassembled WGS sequence"/>
</dbReference>
<dbReference type="EnsemblMetazoa" id="GPPI038332-RA">
    <property type="protein sequence ID" value="GPPI038332-PA"/>
    <property type="gene ID" value="GPPI038332"/>
</dbReference>
<name>A0A1B0BRK2_9MUSC</name>
<dbReference type="InterPro" id="IPR024855">
    <property type="entry name" value="UNC79"/>
</dbReference>
<dbReference type="PANTHER" id="PTHR21696">
    <property type="entry name" value="PROTEIN UNC-79 HOMOLOG"/>
    <property type="match status" value="1"/>
</dbReference>
<dbReference type="STRING" id="67801.A0A1B0BRK2"/>
<dbReference type="EMBL" id="JXJN01019130">
    <property type="status" value="NOT_ANNOTATED_CDS"/>
    <property type="molecule type" value="Genomic_DNA"/>
</dbReference>
<protein>
    <submittedName>
        <fullName evidence="1">Uncharacterized protein</fullName>
    </submittedName>
</protein>
<evidence type="ECO:0000313" key="1">
    <source>
        <dbReference type="EnsemblMetazoa" id="GPPI038332-PA"/>
    </source>
</evidence>
<reference evidence="1" key="2">
    <citation type="submission" date="2020-05" db="UniProtKB">
        <authorList>
            <consortium name="EnsemblMetazoa"/>
        </authorList>
    </citation>
    <scope>IDENTIFICATION</scope>
    <source>
        <strain evidence="1">IAEA</strain>
    </source>
</reference>
<organism evidence="1 2">
    <name type="scientific">Glossina palpalis gambiensis</name>
    <dbReference type="NCBI Taxonomy" id="67801"/>
    <lineage>
        <taxon>Eukaryota</taxon>
        <taxon>Metazoa</taxon>
        <taxon>Ecdysozoa</taxon>
        <taxon>Arthropoda</taxon>
        <taxon>Hexapoda</taxon>
        <taxon>Insecta</taxon>
        <taxon>Pterygota</taxon>
        <taxon>Neoptera</taxon>
        <taxon>Endopterygota</taxon>
        <taxon>Diptera</taxon>
        <taxon>Brachycera</taxon>
        <taxon>Muscomorpha</taxon>
        <taxon>Hippoboscoidea</taxon>
        <taxon>Glossinidae</taxon>
        <taxon>Glossina</taxon>
    </lineage>
</organism>
<evidence type="ECO:0000313" key="2">
    <source>
        <dbReference type="Proteomes" id="UP000092460"/>
    </source>
</evidence>
<dbReference type="PANTHER" id="PTHR21696:SF2">
    <property type="entry name" value="PROTEIN UNC-79 HOMOLOG"/>
    <property type="match status" value="1"/>
</dbReference>
<dbReference type="VEuPathDB" id="VectorBase:GPPI038332"/>
<proteinExistence type="predicted"/>
<accession>A0A1B0BRK2</accession>
<sequence>MEKWKIARSQKAYAVSQYLAMEISRGNSRDNKAVARFLPSSWLYNAPSSLQQGSHTHKPYLTAVVLLKHNWLYFKTIKDYYKVLNSLGNLIGWDEGFTPIDMQLSFGYCRCKIYTLLVALYQTELNLDNFYMELQKFRIENDTNNKRHSYRRMSVCMRCVGRK</sequence>
<keyword evidence="2" id="KW-1185">Reference proteome</keyword>
<dbReference type="EMBL" id="JXJN01019129">
    <property type="status" value="NOT_ANNOTATED_CDS"/>
    <property type="molecule type" value="Genomic_DNA"/>
</dbReference>